<organism evidence="3 4">
    <name type="scientific">Amblyomma americanum</name>
    <name type="common">Lone star tick</name>
    <dbReference type="NCBI Taxonomy" id="6943"/>
    <lineage>
        <taxon>Eukaryota</taxon>
        <taxon>Metazoa</taxon>
        <taxon>Ecdysozoa</taxon>
        <taxon>Arthropoda</taxon>
        <taxon>Chelicerata</taxon>
        <taxon>Arachnida</taxon>
        <taxon>Acari</taxon>
        <taxon>Parasitiformes</taxon>
        <taxon>Ixodida</taxon>
        <taxon>Ixodoidea</taxon>
        <taxon>Ixodidae</taxon>
        <taxon>Amblyomminae</taxon>
        <taxon>Amblyomma</taxon>
    </lineage>
</organism>
<evidence type="ECO:0000313" key="4">
    <source>
        <dbReference type="Proteomes" id="UP001321473"/>
    </source>
</evidence>
<evidence type="ECO:0000259" key="2">
    <source>
        <dbReference type="Pfam" id="PF21788"/>
    </source>
</evidence>
<dbReference type="AlphaFoldDB" id="A0AAQ4ECM3"/>
<evidence type="ECO:0000256" key="1">
    <source>
        <dbReference type="SAM" id="MobiDB-lite"/>
    </source>
</evidence>
<dbReference type="Proteomes" id="UP001321473">
    <property type="component" value="Unassembled WGS sequence"/>
</dbReference>
<proteinExistence type="predicted"/>
<feature type="region of interest" description="Disordered" evidence="1">
    <location>
        <begin position="1"/>
        <end position="21"/>
    </location>
</feature>
<dbReference type="EMBL" id="JARKHS020018225">
    <property type="protein sequence ID" value="KAK8772501.1"/>
    <property type="molecule type" value="Genomic_DNA"/>
</dbReference>
<dbReference type="Pfam" id="PF21788">
    <property type="entry name" value="TNP-like_GBD"/>
    <property type="match status" value="1"/>
</dbReference>
<reference evidence="3 4" key="1">
    <citation type="journal article" date="2023" name="Arcadia Sci">
        <title>De novo assembly of a long-read Amblyomma americanum tick genome.</title>
        <authorList>
            <person name="Chou S."/>
            <person name="Poskanzer K.E."/>
            <person name="Rollins M."/>
            <person name="Thuy-Boun P.S."/>
        </authorList>
    </citation>
    <scope>NUCLEOTIDE SEQUENCE [LARGE SCALE GENOMIC DNA]</scope>
    <source>
        <strain evidence="3">F_SG_1</strain>
        <tissue evidence="3">Salivary glands</tissue>
    </source>
</reference>
<feature type="compositionally biased region" description="Basic and acidic residues" evidence="1">
    <location>
        <begin position="7"/>
        <end position="17"/>
    </location>
</feature>
<gene>
    <name evidence="3" type="ORF">V5799_024257</name>
</gene>
<name>A0AAQ4ECM3_AMBAM</name>
<dbReference type="InterPro" id="IPR048366">
    <property type="entry name" value="TNP-like_GBD"/>
</dbReference>
<accession>A0AAQ4ECM3</accession>
<sequence>MSPRSVHKMDEISKPQEDDTDAPYDMWALQAAGPEPMQVQVFVSGLPALDTGASVSIIGEDKFNVMFPGAQFEHCDVRLKVISAVLGKITAFAKLAAREATLPLFAVEGPCPTLLGRDWMEAFAITVTKRKELNAVCSVTSLVKEFADVISESRGHPLDESRQLYWSFDYCHILKNIRSQFLDEKRIFRNKGKLILPDYLRLVCKVQERQDAFKMVQCLTKKHLWPSNFEKMNVSRAVDIFSPQVTSVLRFLQQHGHRLGAPGFEDSLPTVEFMETVYKWFSVHNIKSTTFCTVSRDAWKMPFYTASDERYIPHG</sequence>
<evidence type="ECO:0000313" key="3">
    <source>
        <dbReference type="EMBL" id="KAK8772501.1"/>
    </source>
</evidence>
<keyword evidence="4" id="KW-1185">Reference proteome</keyword>
<protein>
    <recommendedName>
        <fullName evidence="2">Transposable element P transposase-like GTP-binding insertion domain-containing protein</fullName>
    </recommendedName>
</protein>
<comment type="caution">
    <text evidence="3">The sequence shown here is derived from an EMBL/GenBank/DDBJ whole genome shotgun (WGS) entry which is preliminary data.</text>
</comment>
<feature type="domain" description="Transposable element P transposase-like GTP-binding insertion" evidence="2">
    <location>
        <begin position="171"/>
        <end position="288"/>
    </location>
</feature>